<evidence type="ECO:0000313" key="2">
    <source>
        <dbReference type="Proteomes" id="UP000605259"/>
    </source>
</evidence>
<dbReference type="AlphaFoldDB" id="A0A917ERX5"/>
<organism evidence="1 2">
    <name type="scientific">Priestia taiwanensis</name>
    <dbReference type="NCBI Taxonomy" id="1347902"/>
    <lineage>
        <taxon>Bacteria</taxon>
        <taxon>Bacillati</taxon>
        <taxon>Bacillota</taxon>
        <taxon>Bacilli</taxon>
        <taxon>Bacillales</taxon>
        <taxon>Bacillaceae</taxon>
        <taxon>Priestia</taxon>
    </lineage>
</organism>
<reference evidence="1" key="2">
    <citation type="submission" date="2020-09" db="EMBL/GenBank/DDBJ databases">
        <authorList>
            <person name="Sun Q."/>
            <person name="Zhou Y."/>
        </authorList>
    </citation>
    <scope>NUCLEOTIDE SEQUENCE</scope>
    <source>
        <strain evidence="1">CGMCC 1.12698</strain>
    </source>
</reference>
<accession>A0A917ERX5</accession>
<name>A0A917ERX5_9BACI</name>
<evidence type="ECO:0000313" key="1">
    <source>
        <dbReference type="EMBL" id="GGE84623.1"/>
    </source>
</evidence>
<protein>
    <submittedName>
        <fullName evidence="1">Uncharacterized protein</fullName>
    </submittedName>
</protein>
<reference evidence="1" key="1">
    <citation type="journal article" date="2014" name="Int. J. Syst. Evol. Microbiol.">
        <title>Complete genome sequence of Corynebacterium casei LMG S-19264T (=DSM 44701T), isolated from a smear-ripened cheese.</title>
        <authorList>
            <consortium name="US DOE Joint Genome Institute (JGI-PGF)"/>
            <person name="Walter F."/>
            <person name="Albersmeier A."/>
            <person name="Kalinowski J."/>
            <person name="Ruckert C."/>
        </authorList>
    </citation>
    <scope>NUCLEOTIDE SEQUENCE</scope>
    <source>
        <strain evidence="1">CGMCC 1.12698</strain>
    </source>
</reference>
<comment type="caution">
    <text evidence="1">The sequence shown here is derived from an EMBL/GenBank/DDBJ whole genome shotgun (WGS) entry which is preliminary data.</text>
</comment>
<dbReference type="EMBL" id="BMFK01000008">
    <property type="protein sequence ID" value="GGE84623.1"/>
    <property type="molecule type" value="Genomic_DNA"/>
</dbReference>
<dbReference type="Proteomes" id="UP000605259">
    <property type="component" value="Unassembled WGS sequence"/>
</dbReference>
<keyword evidence="2" id="KW-1185">Reference proteome</keyword>
<sequence length="45" mass="5237">MCTVFYVRNEKYIDIRCLKTDIIDDVGYTGNNDVTGKMVTSFRIK</sequence>
<proteinExistence type="predicted"/>
<gene>
    <name evidence="1" type="ORF">GCM10007140_37710</name>
</gene>